<comment type="caution">
    <text evidence="3">The sequence shown here is derived from an EMBL/GenBank/DDBJ whole genome shotgun (WGS) entry which is preliminary data.</text>
</comment>
<dbReference type="GO" id="GO:0000298">
    <property type="term" value="F:endopolyphosphatase activity"/>
    <property type="evidence" value="ECO:0007669"/>
    <property type="project" value="TreeGrafter"/>
</dbReference>
<organism evidence="3 4">
    <name type="scientific">Scheffersomyces spartinae</name>
    <dbReference type="NCBI Taxonomy" id="45513"/>
    <lineage>
        <taxon>Eukaryota</taxon>
        <taxon>Fungi</taxon>
        <taxon>Dikarya</taxon>
        <taxon>Ascomycota</taxon>
        <taxon>Saccharomycotina</taxon>
        <taxon>Pichiomycetes</taxon>
        <taxon>Debaryomycetaceae</taxon>
        <taxon>Scheffersomyces</taxon>
    </lineage>
</organism>
<dbReference type="GeneID" id="66117431"/>
<dbReference type="InterPro" id="IPR050126">
    <property type="entry name" value="Ap4A_hydrolase"/>
</dbReference>
<evidence type="ECO:0000256" key="1">
    <source>
        <dbReference type="SAM" id="Phobius"/>
    </source>
</evidence>
<protein>
    <recommendedName>
        <fullName evidence="2">Calcineurin-like phosphoesterase domain-containing protein</fullName>
    </recommendedName>
</protein>
<dbReference type="RefSeq" id="XP_043050494.1">
    <property type="nucleotide sequence ID" value="XM_043194743.1"/>
</dbReference>
<dbReference type="Gene3D" id="3.60.21.10">
    <property type="match status" value="1"/>
</dbReference>
<evidence type="ECO:0000313" key="3">
    <source>
        <dbReference type="EMBL" id="KAG7194947.1"/>
    </source>
</evidence>
<name>A0A9P7VBQ4_9ASCO</name>
<keyword evidence="1" id="KW-0812">Transmembrane</keyword>
<dbReference type="GO" id="GO:0005737">
    <property type="term" value="C:cytoplasm"/>
    <property type="evidence" value="ECO:0007669"/>
    <property type="project" value="TreeGrafter"/>
</dbReference>
<dbReference type="CDD" id="cd00144">
    <property type="entry name" value="MPP_PPP_family"/>
    <property type="match status" value="1"/>
</dbReference>
<dbReference type="PANTHER" id="PTHR42850">
    <property type="entry name" value="METALLOPHOSPHOESTERASE"/>
    <property type="match status" value="1"/>
</dbReference>
<evidence type="ECO:0000313" key="4">
    <source>
        <dbReference type="Proteomes" id="UP000790833"/>
    </source>
</evidence>
<gene>
    <name evidence="3" type="ORF">KQ657_004057</name>
</gene>
<evidence type="ECO:0000259" key="2">
    <source>
        <dbReference type="Pfam" id="PF00149"/>
    </source>
</evidence>
<sequence>MSERLLKDQNVQNNYMDEEYAEFEEFTLSNKVKWIIGIVGGVFTIGILYLFVVLIPSYYIPEASELSDIVKVGELNATLSPLEDPRIKQLGLDAPYDYEGGDDDLDNEESDEKGDIDTIGTSSKKVVERIILIGDIHGHYLAFRKLLRKLKYNSKSDHIIMLGDFISKGPDSLQVLDFAINNNLGCIIGNHEYAVLQNYALFHHLTVPKFTDNSSHSSSRFTIKDSFNSDPEFLLAKKLQPKHIQYINHCPLMLKLGEVPLHKWSNFGGIKSAPGIAVHAGIRWDLSLEDQIPEDTLEMRSYVGPFFNETTSDPHEKHSISWSKYYNKKNLPNKNVVYYGHDARRGLNLKKYTKGIDTGCDRGEKLTAMMIWLQKTPTGVIHYAERPVHVNC</sequence>
<dbReference type="InterPro" id="IPR004843">
    <property type="entry name" value="Calcineurin-like_PHP"/>
</dbReference>
<keyword evidence="4" id="KW-1185">Reference proteome</keyword>
<feature type="transmembrane region" description="Helical" evidence="1">
    <location>
        <begin position="34"/>
        <end position="59"/>
    </location>
</feature>
<dbReference type="OrthoDB" id="10267127at2759"/>
<reference evidence="3" key="1">
    <citation type="submission" date="2021-03" db="EMBL/GenBank/DDBJ databases">
        <authorList>
            <person name="Palmer J.M."/>
        </authorList>
    </citation>
    <scope>NUCLEOTIDE SEQUENCE</scope>
    <source>
        <strain evidence="3">ARV_011</strain>
    </source>
</reference>
<dbReference type="InterPro" id="IPR029052">
    <property type="entry name" value="Metallo-depent_PP-like"/>
</dbReference>
<accession>A0A9P7VBQ4</accession>
<dbReference type="AlphaFoldDB" id="A0A9P7VBQ4"/>
<proteinExistence type="predicted"/>
<keyword evidence="1" id="KW-1133">Transmembrane helix</keyword>
<dbReference type="SUPFAM" id="SSF56300">
    <property type="entry name" value="Metallo-dependent phosphatases"/>
    <property type="match status" value="1"/>
</dbReference>
<keyword evidence="1" id="KW-0472">Membrane</keyword>
<feature type="domain" description="Calcineurin-like phosphoesterase" evidence="2">
    <location>
        <begin position="129"/>
        <end position="232"/>
    </location>
</feature>
<dbReference type="PANTHER" id="PTHR42850:SF4">
    <property type="entry name" value="ZINC-DEPENDENT ENDOPOLYPHOSPHATASE"/>
    <property type="match status" value="1"/>
</dbReference>
<dbReference type="EMBL" id="JAHMUF010000005">
    <property type="protein sequence ID" value="KAG7194947.1"/>
    <property type="molecule type" value="Genomic_DNA"/>
</dbReference>
<dbReference type="GO" id="GO:0006798">
    <property type="term" value="P:polyphosphate catabolic process"/>
    <property type="evidence" value="ECO:0007669"/>
    <property type="project" value="TreeGrafter"/>
</dbReference>
<dbReference type="GO" id="GO:0016791">
    <property type="term" value="F:phosphatase activity"/>
    <property type="evidence" value="ECO:0007669"/>
    <property type="project" value="TreeGrafter"/>
</dbReference>
<dbReference type="Pfam" id="PF00149">
    <property type="entry name" value="Metallophos"/>
    <property type="match status" value="1"/>
</dbReference>
<dbReference type="Proteomes" id="UP000790833">
    <property type="component" value="Unassembled WGS sequence"/>
</dbReference>